<dbReference type="GO" id="GO:0003988">
    <property type="term" value="F:acetyl-CoA C-acyltransferase activity"/>
    <property type="evidence" value="ECO:0007669"/>
    <property type="project" value="UniProtKB-ARBA"/>
</dbReference>
<dbReference type="InterPro" id="IPR002155">
    <property type="entry name" value="Thiolase"/>
</dbReference>
<keyword evidence="4" id="KW-1185">Reference proteome</keyword>
<evidence type="ECO:0000313" key="4">
    <source>
        <dbReference type="Proteomes" id="UP000521868"/>
    </source>
</evidence>
<dbReference type="EMBL" id="VTOX01000013">
    <property type="protein sequence ID" value="NKE68857.1"/>
    <property type="molecule type" value="Genomic_DNA"/>
</dbReference>
<dbReference type="InterPro" id="IPR020616">
    <property type="entry name" value="Thiolase_N"/>
</dbReference>
<dbReference type="SUPFAM" id="SSF53901">
    <property type="entry name" value="Thiolase-like"/>
    <property type="match status" value="2"/>
</dbReference>
<dbReference type="PIRSF" id="PIRSF000429">
    <property type="entry name" value="Ac-CoA_Ac_transf"/>
    <property type="match status" value="1"/>
</dbReference>
<proteinExistence type="predicted"/>
<dbReference type="InterPro" id="IPR055140">
    <property type="entry name" value="Thiolase_C_2"/>
</dbReference>
<dbReference type="AlphaFoldDB" id="A0A7X6DKI9"/>
<dbReference type="CDD" id="cd00829">
    <property type="entry name" value="SCP-x_thiolase"/>
    <property type="match status" value="1"/>
</dbReference>
<protein>
    <submittedName>
        <fullName evidence="3">Thiolase family protein</fullName>
    </submittedName>
</protein>
<dbReference type="Gene3D" id="3.40.47.10">
    <property type="match status" value="1"/>
</dbReference>
<name>A0A7X6DKI9_9BURK</name>
<sequence>MTKSVAIIGARGMPVGKIQSPPDAPFQIVEHEILAQLVASAVGESGVGKEMIDALVFSEPHVYTRQKYFSTFMTSYLGLSCHGAVMEVLGNGMTGGLAIDRAADEIRLGRARVALALGVNMETATPATVHMNITLRATGDVDFHSPAGFTPISWYAMDATRYMHEYGATRAEFAAVAVKNRRHAAMNPLAQFRGPLNIEDVLASRPIVDPLTLLDVPPRSDGAVCIVLACEEVARELGRPYVRMRARGSYHEGVHQVSDRPNDMIAFNAAATASQSAYADGKISAADVNVSEIYAPCTIVEILVTEALGLAPRGGGARAAVAGETALGGRIPVNTSGGCQSRGHPARLTPLYNALELFEQLTDRAGDRQVKNAELGLMTCELGNYNAALVHILERMS</sequence>
<feature type="domain" description="Thiolase C-terminal" evidence="2">
    <location>
        <begin position="258"/>
        <end position="395"/>
    </location>
</feature>
<evidence type="ECO:0000259" key="1">
    <source>
        <dbReference type="Pfam" id="PF00108"/>
    </source>
</evidence>
<gene>
    <name evidence="3" type="ORF">RAMLITH_23830</name>
</gene>
<dbReference type="Pfam" id="PF00108">
    <property type="entry name" value="Thiolase_N"/>
    <property type="match status" value="1"/>
</dbReference>
<comment type="caution">
    <text evidence="3">The sequence shown here is derived from an EMBL/GenBank/DDBJ whole genome shotgun (WGS) entry which is preliminary data.</text>
</comment>
<dbReference type="Proteomes" id="UP000521868">
    <property type="component" value="Unassembled WGS sequence"/>
</dbReference>
<feature type="domain" description="Thiolase N-terminal" evidence="1">
    <location>
        <begin position="5"/>
        <end position="193"/>
    </location>
</feature>
<organism evidence="3 4">
    <name type="scientific">Ramlibacter lithotrophicus</name>
    <dbReference type="NCBI Taxonomy" id="2606681"/>
    <lineage>
        <taxon>Bacteria</taxon>
        <taxon>Pseudomonadati</taxon>
        <taxon>Pseudomonadota</taxon>
        <taxon>Betaproteobacteria</taxon>
        <taxon>Burkholderiales</taxon>
        <taxon>Comamonadaceae</taxon>
        <taxon>Ramlibacter</taxon>
    </lineage>
</organism>
<evidence type="ECO:0000259" key="2">
    <source>
        <dbReference type="Pfam" id="PF22691"/>
    </source>
</evidence>
<dbReference type="RefSeq" id="WP_168109996.1">
    <property type="nucleotide sequence ID" value="NZ_VTOX01000013.1"/>
</dbReference>
<dbReference type="InterPro" id="IPR016039">
    <property type="entry name" value="Thiolase-like"/>
</dbReference>
<dbReference type="PANTHER" id="PTHR42870">
    <property type="entry name" value="ACETYL-COA C-ACETYLTRANSFERASE"/>
    <property type="match status" value="1"/>
</dbReference>
<accession>A0A7X6DKI9</accession>
<dbReference type="PANTHER" id="PTHR42870:SF1">
    <property type="entry name" value="NON-SPECIFIC LIPID-TRANSFER PROTEIN-LIKE 2"/>
    <property type="match status" value="1"/>
</dbReference>
<dbReference type="Pfam" id="PF22691">
    <property type="entry name" value="Thiolase_C_1"/>
    <property type="match status" value="1"/>
</dbReference>
<evidence type="ECO:0000313" key="3">
    <source>
        <dbReference type="EMBL" id="NKE68857.1"/>
    </source>
</evidence>
<reference evidence="3 4" key="1">
    <citation type="journal article" date="2020" name="Nature">
        <title>Bacterial chemolithoautotrophy via manganese oxidation.</title>
        <authorList>
            <person name="Yu H."/>
            <person name="Leadbetter J.R."/>
        </authorList>
    </citation>
    <scope>NUCLEOTIDE SEQUENCE [LARGE SCALE GENOMIC DNA]</scope>
    <source>
        <strain evidence="3 4">RBP-1</strain>
    </source>
</reference>